<dbReference type="EMBL" id="AHMI02000189">
    <property type="protein sequence ID" value="EMY14175.1"/>
    <property type="molecule type" value="Genomic_DNA"/>
</dbReference>
<name>N1UDQ1_9LEPT</name>
<feature type="non-terminal residue" evidence="1">
    <location>
        <position position="39"/>
    </location>
</feature>
<dbReference type="Proteomes" id="UP000012249">
    <property type="component" value="Unassembled WGS sequence"/>
</dbReference>
<protein>
    <submittedName>
        <fullName evidence="1">Uncharacterized protein</fullName>
    </submittedName>
</protein>
<dbReference type="AlphaFoldDB" id="N1UDQ1"/>
<comment type="caution">
    <text evidence="1">The sequence shown here is derived from an EMBL/GenBank/DDBJ whole genome shotgun (WGS) entry which is preliminary data.</text>
</comment>
<proteinExistence type="predicted"/>
<accession>N1UDQ1</accession>
<evidence type="ECO:0000313" key="2">
    <source>
        <dbReference type="Proteomes" id="UP000012249"/>
    </source>
</evidence>
<evidence type="ECO:0000313" key="1">
    <source>
        <dbReference type="EMBL" id="EMY14175.1"/>
    </source>
</evidence>
<gene>
    <name evidence="1" type="ORF">LEP1GSC043_4001</name>
</gene>
<sequence>MIVTQNRKSALFDILKREKLEKMLKKGKDPSVPNEKLQT</sequence>
<organism evidence="1 2">
    <name type="scientific">Leptospira weilii str. Ecochallenge</name>
    <dbReference type="NCBI Taxonomy" id="1049986"/>
    <lineage>
        <taxon>Bacteria</taxon>
        <taxon>Pseudomonadati</taxon>
        <taxon>Spirochaetota</taxon>
        <taxon>Spirochaetia</taxon>
        <taxon>Leptospirales</taxon>
        <taxon>Leptospiraceae</taxon>
        <taxon>Leptospira</taxon>
    </lineage>
</organism>
<reference evidence="1 2" key="1">
    <citation type="submission" date="2013-02" db="EMBL/GenBank/DDBJ databases">
        <authorList>
            <person name="Harkins D.M."/>
            <person name="Durkin A.S."/>
            <person name="Brinkac L.M."/>
            <person name="Haft D.H."/>
            <person name="Selengut J.D."/>
            <person name="Sanka R."/>
            <person name="DePew J."/>
            <person name="Purushe J."/>
            <person name="Haake D.A."/>
            <person name="Matsunaga J."/>
            <person name="Vinetz J.M."/>
            <person name="Sutton G.G."/>
            <person name="Nierman W.C."/>
            <person name="Fouts D.E."/>
        </authorList>
    </citation>
    <scope>NUCLEOTIDE SEQUENCE [LARGE SCALE GENOMIC DNA]</scope>
    <source>
        <strain evidence="1 2">Ecochallenge</strain>
    </source>
</reference>